<gene>
    <name evidence="1" type="ORF">MGN01_42550</name>
</gene>
<evidence type="ECO:0000313" key="1">
    <source>
        <dbReference type="EMBL" id="GEP12410.1"/>
    </source>
</evidence>
<dbReference type="Proteomes" id="UP000321750">
    <property type="component" value="Unassembled WGS sequence"/>
</dbReference>
<dbReference type="RefSeq" id="WP_147048785.1">
    <property type="nucleotide sequence ID" value="NZ_BJZV01000039.1"/>
</dbReference>
<evidence type="ECO:0000313" key="2">
    <source>
        <dbReference type="Proteomes" id="UP000321750"/>
    </source>
</evidence>
<dbReference type="OrthoDB" id="8002309at2"/>
<dbReference type="EMBL" id="BJZV01000039">
    <property type="protein sequence ID" value="GEP12410.1"/>
    <property type="molecule type" value="Genomic_DNA"/>
</dbReference>
<protein>
    <submittedName>
        <fullName evidence="1">Uncharacterized protein</fullName>
    </submittedName>
</protein>
<accession>A0A512JR24</accession>
<reference evidence="1 2" key="1">
    <citation type="submission" date="2019-07" db="EMBL/GenBank/DDBJ databases">
        <title>Whole genome shotgun sequence of Methylobacterium gnaphalii NBRC 107716.</title>
        <authorList>
            <person name="Hosoyama A."/>
            <person name="Uohara A."/>
            <person name="Ohji S."/>
            <person name="Ichikawa N."/>
        </authorList>
    </citation>
    <scope>NUCLEOTIDE SEQUENCE [LARGE SCALE GENOMIC DNA]</scope>
    <source>
        <strain evidence="1 2">NBRC 107716</strain>
    </source>
</reference>
<keyword evidence="2" id="KW-1185">Reference proteome</keyword>
<comment type="caution">
    <text evidence="1">The sequence shown here is derived from an EMBL/GenBank/DDBJ whole genome shotgun (WGS) entry which is preliminary data.</text>
</comment>
<dbReference type="AlphaFoldDB" id="A0A512JR24"/>
<organism evidence="1 2">
    <name type="scientific">Methylobacterium gnaphalii</name>
    <dbReference type="NCBI Taxonomy" id="1010610"/>
    <lineage>
        <taxon>Bacteria</taxon>
        <taxon>Pseudomonadati</taxon>
        <taxon>Pseudomonadota</taxon>
        <taxon>Alphaproteobacteria</taxon>
        <taxon>Hyphomicrobiales</taxon>
        <taxon>Methylobacteriaceae</taxon>
        <taxon>Methylobacterium</taxon>
    </lineage>
</organism>
<proteinExistence type="predicted"/>
<sequence>MASLLDYEPGDCGTAEFRRGFAHGAQALFDVVGGHLSVEHATLLRGWLNRSVRDWTATPGDAEMPPPAPSLPPPP</sequence>
<name>A0A512JR24_9HYPH</name>